<reference evidence="1 2" key="1">
    <citation type="journal article" date="2010" name="J. Bacteriol.">
        <title>Complete genome sequence of the aerobic facultative methanotroph Methylocella silvestris BL2.</title>
        <authorList>
            <person name="Chen Y."/>
            <person name="Crombie A."/>
            <person name="Rahman M.T."/>
            <person name="Dedysh S.N."/>
            <person name="Liesack W."/>
            <person name="Stott M.B."/>
            <person name="Alam M."/>
            <person name="Theisen A.R."/>
            <person name="Murrell J.C."/>
            <person name="Dunfield P.F."/>
        </authorList>
    </citation>
    <scope>NUCLEOTIDE SEQUENCE [LARGE SCALE GENOMIC DNA]</scope>
    <source>
        <strain evidence="2">DSM 15510 / CIP 108128 / LMG 27833 / NCIMB 13906 / BL2</strain>
    </source>
</reference>
<evidence type="ECO:0000313" key="1">
    <source>
        <dbReference type="EMBL" id="ACK52316.1"/>
    </source>
</evidence>
<dbReference type="EMBL" id="CP001280">
    <property type="protein sequence ID" value="ACK52316.1"/>
    <property type="molecule type" value="Genomic_DNA"/>
</dbReference>
<dbReference type="InterPro" id="IPR029058">
    <property type="entry name" value="AB_hydrolase_fold"/>
</dbReference>
<dbReference type="SUPFAM" id="SSF53474">
    <property type="entry name" value="alpha/beta-Hydrolases"/>
    <property type="match status" value="1"/>
</dbReference>
<name>B8ESA1_METSB</name>
<dbReference type="HOGENOM" id="CLU_038297_2_0_5"/>
<dbReference type="InterPro" id="IPR050228">
    <property type="entry name" value="Carboxylesterase_BioH"/>
</dbReference>
<dbReference type="PANTHER" id="PTHR43194">
    <property type="entry name" value="HYDROLASE ALPHA/BETA FOLD FAMILY"/>
    <property type="match status" value="1"/>
</dbReference>
<dbReference type="STRING" id="395965.Msil_3419"/>
<sequence>MYVHYRVPVAVTHKLPIIMVHGSGLTGMSWETTPDGREGWATYFTRHGFKVYVVDFPGRGRAGFNVTPINQAKFTQDVSGQPSLSRTGLESAWIAFRMGPSDFVPFPGVQAPEATATGLNEEIAEQFSAQGVPNGESTLDPVSSVTVPASIDALLDKIGPSILMVHSQAGTFADNAVAGRPGLVKMMIHVESNCGALSAAAIAAYKQVPNVLYIHGDNVVGNPASTGQPRLTLCTAAQTAINAAGGRATLNRNRF</sequence>
<dbReference type="eggNOG" id="COG2267">
    <property type="taxonomic scope" value="Bacteria"/>
</dbReference>
<dbReference type="PANTHER" id="PTHR43194:SF5">
    <property type="entry name" value="PIMELOYL-[ACYL-CARRIER PROTEIN] METHYL ESTER ESTERASE"/>
    <property type="match status" value="1"/>
</dbReference>
<dbReference type="AlphaFoldDB" id="B8ESA1"/>
<protein>
    <recommendedName>
        <fullName evidence="3">AB hydrolase-1 domain-containing protein</fullName>
    </recommendedName>
</protein>
<evidence type="ECO:0008006" key="3">
    <source>
        <dbReference type="Google" id="ProtNLM"/>
    </source>
</evidence>
<gene>
    <name evidence="1" type="ordered locus">Msil_3419</name>
</gene>
<evidence type="ECO:0000313" key="2">
    <source>
        <dbReference type="Proteomes" id="UP000002257"/>
    </source>
</evidence>
<dbReference type="KEGG" id="msl:Msil_3419"/>
<proteinExistence type="predicted"/>
<dbReference type="Gene3D" id="3.40.50.1820">
    <property type="entry name" value="alpha/beta hydrolase"/>
    <property type="match status" value="1"/>
</dbReference>
<dbReference type="Proteomes" id="UP000002257">
    <property type="component" value="Chromosome"/>
</dbReference>
<organism evidence="1 2">
    <name type="scientific">Methylocella silvestris (strain DSM 15510 / CIP 108128 / LMG 27833 / NCIMB 13906 / BL2)</name>
    <dbReference type="NCBI Taxonomy" id="395965"/>
    <lineage>
        <taxon>Bacteria</taxon>
        <taxon>Pseudomonadati</taxon>
        <taxon>Pseudomonadota</taxon>
        <taxon>Alphaproteobacteria</taxon>
        <taxon>Hyphomicrobiales</taxon>
        <taxon>Beijerinckiaceae</taxon>
        <taxon>Methylocella</taxon>
    </lineage>
</organism>
<accession>B8ESA1</accession>
<keyword evidence="2" id="KW-1185">Reference proteome</keyword>